<evidence type="ECO:0000313" key="14">
    <source>
        <dbReference type="Proteomes" id="UP001523550"/>
    </source>
</evidence>
<evidence type="ECO:0000256" key="7">
    <source>
        <dbReference type="ARBA" id="ARBA00022777"/>
    </source>
</evidence>
<keyword evidence="5" id="KW-0479">Metal-binding</keyword>
<keyword evidence="6" id="KW-0547">Nucleotide-binding</keyword>
<evidence type="ECO:0000256" key="9">
    <source>
        <dbReference type="ARBA" id="ARBA00022842"/>
    </source>
</evidence>
<dbReference type="Pfam" id="PF01163">
    <property type="entry name" value="RIO1"/>
    <property type="match status" value="1"/>
</dbReference>
<comment type="similarity">
    <text evidence="1">Belongs to the protein kinase superfamily. RIO-type Ser/Thr kinase family.</text>
</comment>
<dbReference type="InterPro" id="IPR011009">
    <property type="entry name" value="Kinase-like_dom_sf"/>
</dbReference>
<dbReference type="NCBIfam" id="NF041645">
    <property type="entry name" value="prot_kin_PA4780"/>
    <property type="match status" value="1"/>
</dbReference>
<dbReference type="SMART" id="SM00090">
    <property type="entry name" value="RIO"/>
    <property type="match status" value="1"/>
</dbReference>
<evidence type="ECO:0000259" key="12">
    <source>
        <dbReference type="SMART" id="SM00090"/>
    </source>
</evidence>
<evidence type="ECO:0000256" key="2">
    <source>
        <dbReference type="ARBA" id="ARBA00012513"/>
    </source>
</evidence>
<comment type="catalytic activity">
    <reaction evidence="10">
        <text>L-threonyl-[protein] + ATP = O-phospho-L-threonyl-[protein] + ADP + H(+)</text>
        <dbReference type="Rhea" id="RHEA:46608"/>
        <dbReference type="Rhea" id="RHEA-COMP:11060"/>
        <dbReference type="Rhea" id="RHEA-COMP:11605"/>
        <dbReference type="ChEBI" id="CHEBI:15378"/>
        <dbReference type="ChEBI" id="CHEBI:30013"/>
        <dbReference type="ChEBI" id="CHEBI:30616"/>
        <dbReference type="ChEBI" id="CHEBI:61977"/>
        <dbReference type="ChEBI" id="CHEBI:456216"/>
        <dbReference type="EC" id="2.7.11.1"/>
    </reaction>
</comment>
<dbReference type="EC" id="2.7.11.1" evidence="2"/>
<organism evidence="13 14">
    <name type="scientific">Natronospira proteinivora</name>
    <dbReference type="NCBI Taxonomy" id="1807133"/>
    <lineage>
        <taxon>Bacteria</taxon>
        <taxon>Pseudomonadati</taxon>
        <taxon>Pseudomonadota</taxon>
        <taxon>Gammaproteobacteria</taxon>
        <taxon>Natronospirales</taxon>
        <taxon>Natronospiraceae</taxon>
        <taxon>Natronospira</taxon>
    </lineage>
</organism>
<keyword evidence="8" id="KW-0067">ATP-binding</keyword>
<evidence type="ECO:0000256" key="5">
    <source>
        <dbReference type="ARBA" id="ARBA00022723"/>
    </source>
</evidence>
<keyword evidence="4 13" id="KW-0808">Transferase</keyword>
<name>A0ABT1G709_9GAMM</name>
<dbReference type="RefSeq" id="WP_253446367.1">
    <property type="nucleotide sequence ID" value="NZ_JALJYF010000001.1"/>
</dbReference>
<gene>
    <name evidence="13" type="ORF">J2T60_001035</name>
</gene>
<dbReference type="InterPro" id="IPR000687">
    <property type="entry name" value="RIO_kinase"/>
</dbReference>
<dbReference type="InterPro" id="IPR018935">
    <property type="entry name" value="RIO_kinase_CS"/>
</dbReference>
<evidence type="ECO:0000256" key="8">
    <source>
        <dbReference type="ARBA" id="ARBA00022840"/>
    </source>
</evidence>
<evidence type="ECO:0000313" key="13">
    <source>
        <dbReference type="EMBL" id="MCP1727070.1"/>
    </source>
</evidence>
<comment type="catalytic activity">
    <reaction evidence="11">
        <text>L-seryl-[protein] + ATP = O-phospho-L-seryl-[protein] + ADP + H(+)</text>
        <dbReference type="Rhea" id="RHEA:17989"/>
        <dbReference type="Rhea" id="RHEA-COMP:9863"/>
        <dbReference type="Rhea" id="RHEA-COMP:11604"/>
        <dbReference type="ChEBI" id="CHEBI:15378"/>
        <dbReference type="ChEBI" id="CHEBI:29999"/>
        <dbReference type="ChEBI" id="CHEBI:30616"/>
        <dbReference type="ChEBI" id="CHEBI:83421"/>
        <dbReference type="ChEBI" id="CHEBI:456216"/>
        <dbReference type="EC" id="2.7.11.1"/>
    </reaction>
</comment>
<evidence type="ECO:0000256" key="3">
    <source>
        <dbReference type="ARBA" id="ARBA00022527"/>
    </source>
</evidence>
<dbReference type="InterPro" id="IPR018934">
    <property type="entry name" value="RIO_dom"/>
</dbReference>
<protein>
    <recommendedName>
        <fullName evidence="2">non-specific serine/threonine protein kinase</fullName>
        <ecNumber evidence="2">2.7.11.1</ecNumber>
    </recommendedName>
</protein>
<keyword evidence="9" id="KW-0460">Magnesium</keyword>
<comment type="caution">
    <text evidence="13">The sequence shown here is derived from an EMBL/GenBank/DDBJ whole genome shotgun (WGS) entry which is preliminary data.</text>
</comment>
<evidence type="ECO:0000256" key="10">
    <source>
        <dbReference type="ARBA" id="ARBA00047899"/>
    </source>
</evidence>
<evidence type="ECO:0000256" key="1">
    <source>
        <dbReference type="ARBA" id="ARBA00009196"/>
    </source>
</evidence>
<dbReference type="Gene3D" id="1.10.510.10">
    <property type="entry name" value="Transferase(Phosphotransferase) domain 1"/>
    <property type="match status" value="1"/>
</dbReference>
<reference evidence="13 14" key="1">
    <citation type="submission" date="2022-03" db="EMBL/GenBank/DDBJ databases">
        <title>Genomic Encyclopedia of Type Strains, Phase III (KMG-III): the genomes of soil and plant-associated and newly described type strains.</title>
        <authorList>
            <person name="Whitman W."/>
        </authorList>
    </citation>
    <scope>NUCLEOTIDE SEQUENCE [LARGE SCALE GENOMIC DNA]</scope>
    <source>
        <strain evidence="13 14">BSker1</strain>
    </source>
</reference>
<feature type="domain" description="RIO kinase" evidence="12">
    <location>
        <begin position="2"/>
        <end position="228"/>
    </location>
</feature>
<dbReference type="InterPro" id="IPR051272">
    <property type="entry name" value="RIO-type_Ser/Thr_kinase"/>
</dbReference>
<dbReference type="GO" id="GO:0004674">
    <property type="term" value="F:protein serine/threonine kinase activity"/>
    <property type="evidence" value="ECO:0007669"/>
    <property type="project" value="UniProtKB-EC"/>
</dbReference>
<evidence type="ECO:0000256" key="6">
    <source>
        <dbReference type="ARBA" id="ARBA00022741"/>
    </source>
</evidence>
<dbReference type="InterPro" id="IPR048148">
    <property type="entry name" value="Prot_kin_PA4780"/>
</dbReference>
<dbReference type="PROSITE" id="PS01245">
    <property type="entry name" value="RIO1"/>
    <property type="match status" value="1"/>
</dbReference>
<dbReference type="Gene3D" id="3.30.200.20">
    <property type="entry name" value="Phosphorylase Kinase, domain 1"/>
    <property type="match status" value="1"/>
</dbReference>
<keyword evidence="14" id="KW-1185">Reference proteome</keyword>
<evidence type="ECO:0000256" key="11">
    <source>
        <dbReference type="ARBA" id="ARBA00048679"/>
    </source>
</evidence>
<keyword evidence="3" id="KW-0723">Serine/threonine-protein kinase</keyword>
<proteinExistence type="inferred from homology"/>
<evidence type="ECO:0000256" key="4">
    <source>
        <dbReference type="ARBA" id="ARBA00022679"/>
    </source>
</evidence>
<sequence>MKTPKRLQSLMDDGLINEVVNELKSGKEAQVYVVRCGDELRCAKVFREANKRGFKQAVQYQEGRKVRNSRRARAMAKRTRYGQKEQEAAWLNAEVDALYKLSDAGVRVPRPMGFVDGVLLMELVGDGEGNVAPRLDDMTLSPEQARAFHARMISEVVRMLDAGLIHGDLSEFNVLVGPDGPVIIDLPQAVNAAHNNSAAMMLIRDVDNMRRYFGRFAPELLDTEYGLEIWSLYAAGLLSLDAELSGRFDRDRASVDMGDLLAVIEASREEEQERLEREQAWRDGDI</sequence>
<dbReference type="PANTHER" id="PTHR45723">
    <property type="entry name" value="SERINE/THREONINE-PROTEIN KINASE RIO1"/>
    <property type="match status" value="1"/>
</dbReference>
<accession>A0ABT1G709</accession>
<dbReference type="Proteomes" id="UP001523550">
    <property type="component" value="Unassembled WGS sequence"/>
</dbReference>
<keyword evidence="7 13" id="KW-0418">Kinase</keyword>
<dbReference type="SUPFAM" id="SSF56112">
    <property type="entry name" value="Protein kinase-like (PK-like)"/>
    <property type="match status" value="1"/>
</dbReference>
<dbReference type="EMBL" id="JALJYF010000001">
    <property type="protein sequence ID" value="MCP1727070.1"/>
    <property type="molecule type" value="Genomic_DNA"/>
</dbReference>